<evidence type="ECO:0000313" key="16">
    <source>
        <dbReference type="Proteomes" id="UP000235005"/>
    </source>
</evidence>
<dbReference type="GO" id="GO:0071555">
    <property type="term" value="P:cell wall organization"/>
    <property type="evidence" value="ECO:0007669"/>
    <property type="project" value="UniProtKB-KW"/>
</dbReference>
<evidence type="ECO:0000256" key="13">
    <source>
        <dbReference type="ARBA" id="ARBA00047594"/>
    </source>
</evidence>
<comment type="caution">
    <text evidence="15">The sequence shown here is derived from an EMBL/GenBank/DDBJ whole genome shotgun (WGS) entry which is preliminary data.</text>
</comment>
<keyword evidence="6 14" id="KW-0812">Transmembrane</keyword>
<dbReference type="NCBIfam" id="NF001393">
    <property type="entry name" value="PRK00281.2-4"/>
    <property type="match status" value="1"/>
</dbReference>
<keyword evidence="14" id="KW-0961">Cell wall biogenesis/degradation</keyword>
<dbReference type="GO" id="GO:0005886">
    <property type="term" value="C:plasma membrane"/>
    <property type="evidence" value="ECO:0007669"/>
    <property type="project" value="UniProtKB-SubCell"/>
</dbReference>
<keyword evidence="9 14" id="KW-0472">Membrane</keyword>
<dbReference type="InterPro" id="IPR003824">
    <property type="entry name" value="UppP"/>
</dbReference>
<keyword evidence="10 14" id="KW-0046">Antibiotic resistance</keyword>
<feature type="transmembrane region" description="Helical" evidence="14">
    <location>
        <begin position="7"/>
        <end position="30"/>
    </location>
</feature>
<dbReference type="EC" id="3.6.1.27" evidence="3 14"/>
<feature type="transmembrane region" description="Helical" evidence="14">
    <location>
        <begin position="42"/>
        <end position="60"/>
    </location>
</feature>
<feature type="transmembrane region" description="Helical" evidence="14">
    <location>
        <begin position="185"/>
        <end position="203"/>
    </location>
</feature>
<dbReference type="Pfam" id="PF02673">
    <property type="entry name" value="BacA"/>
    <property type="match status" value="1"/>
</dbReference>
<reference evidence="15 16" key="1">
    <citation type="submission" date="2018-01" db="EMBL/GenBank/DDBJ databases">
        <title>The draft genome sequence of Halioglobus lutimaris HF004.</title>
        <authorList>
            <person name="Du Z.-J."/>
            <person name="Shi M.-J."/>
        </authorList>
    </citation>
    <scope>NUCLEOTIDE SEQUENCE [LARGE SCALE GENOMIC DNA]</scope>
    <source>
        <strain evidence="15 16">HF004</strain>
    </source>
</reference>
<dbReference type="PANTHER" id="PTHR30622:SF4">
    <property type="entry name" value="UNDECAPRENYL-DIPHOSPHATASE"/>
    <property type="match status" value="1"/>
</dbReference>
<comment type="subcellular location">
    <subcellularLocation>
        <location evidence="1 14">Cell membrane</location>
        <topology evidence="1 14">Multi-pass membrane protein</topology>
    </subcellularLocation>
</comment>
<evidence type="ECO:0000256" key="2">
    <source>
        <dbReference type="ARBA" id="ARBA00010621"/>
    </source>
</evidence>
<keyword evidence="14" id="KW-0133">Cell shape</keyword>
<dbReference type="GO" id="GO:0046677">
    <property type="term" value="P:response to antibiotic"/>
    <property type="evidence" value="ECO:0007669"/>
    <property type="project" value="UniProtKB-UniRule"/>
</dbReference>
<accession>A0A2N5X2J8</accession>
<comment type="catalytic activity">
    <reaction evidence="13 14">
        <text>di-trans,octa-cis-undecaprenyl diphosphate + H2O = di-trans,octa-cis-undecaprenyl phosphate + phosphate + H(+)</text>
        <dbReference type="Rhea" id="RHEA:28094"/>
        <dbReference type="ChEBI" id="CHEBI:15377"/>
        <dbReference type="ChEBI" id="CHEBI:15378"/>
        <dbReference type="ChEBI" id="CHEBI:43474"/>
        <dbReference type="ChEBI" id="CHEBI:58405"/>
        <dbReference type="ChEBI" id="CHEBI:60392"/>
        <dbReference type="EC" id="3.6.1.27"/>
    </reaction>
</comment>
<gene>
    <name evidence="14" type="primary">uppP</name>
    <name evidence="15" type="ORF">C0039_10520</name>
</gene>
<keyword evidence="16" id="KW-1185">Reference proteome</keyword>
<keyword evidence="14" id="KW-0573">Peptidoglycan synthesis</keyword>
<dbReference type="GO" id="GO:0009252">
    <property type="term" value="P:peptidoglycan biosynthetic process"/>
    <property type="evidence" value="ECO:0007669"/>
    <property type="project" value="UniProtKB-KW"/>
</dbReference>
<evidence type="ECO:0000256" key="8">
    <source>
        <dbReference type="ARBA" id="ARBA00022989"/>
    </source>
</evidence>
<evidence type="ECO:0000256" key="9">
    <source>
        <dbReference type="ARBA" id="ARBA00023136"/>
    </source>
</evidence>
<dbReference type="Proteomes" id="UP000235005">
    <property type="component" value="Unassembled WGS sequence"/>
</dbReference>
<feature type="transmembrane region" description="Helical" evidence="14">
    <location>
        <begin position="87"/>
        <end position="108"/>
    </location>
</feature>
<dbReference type="HAMAP" id="MF_01006">
    <property type="entry name" value="Undec_diphosphatase"/>
    <property type="match status" value="1"/>
</dbReference>
<evidence type="ECO:0000256" key="12">
    <source>
        <dbReference type="ARBA" id="ARBA00032932"/>
    </source>
</evidence>
<evidence type="ECO:0000256" key="1">
    <source>
        <dbReference type="ARBA" id="ARBA00004651"/>
    </source>
</evidence>
<dbReference type="EMBL" id="PKUS01000011">
    <property type="protein sequence ID" value="PLW68712.1"/>
    <property type="molecule type" value="Genomic_DNA"/>
</dbReference>
<sequence length="267" mass="28336">MIDWLQAFILAVVQGLTEFLPISSSAHLVIPSLVLDWPDQGLAFDVAVHVGTLAAVIIYYRRDLVAITRNWFASLAGAAPTADSRTAWYLLVATLPVGLMGVLGGDAIEAHARNLPVIATTTLAFGLLLGLADRHAQRTPGSRPLGLRVALLIGLAQALAPIPGVSRSGITITAALLLNMSRQEAARFSFLLSIPVITGAGLLKGWDLANGAVAVDWALIGSAALLSGVTAYLCIALFLRLLDRVGLMPFVYYRIALAALLYFLWLG</sequence>
<evidence type="ECO:0000256" key="11">
    <source>
        <dbReference type="ARBA" id="ARBA00032707"/>
    </source>
</evidence>
<protein>
    <recommendedName>
        <fullName evidence="4 14">Undecaprenyl-diphosphatase</fullName>
        <ecNumber evidence="3 14">3.6.1.27</ecNumber>
    </recommendedName>
    <alternativeName>
        <fullName evidence="12 14">Bacitracin resistance protein</fullName>
    </alternativeName>
    <alternativeName>
        <fullName evidence="11 14">Undecaprenyl pyrophosphate phosphatase</fullName>
    </alternativeName>
</protein>
<feature type="transmembrane region" description="Helical" evidence="14">
    <location>
        <begin position="215"/>
        <end position="239"/>
    </location>
</feature>
<name>A0A2N5X2J8_9GAMM</name>
<feature type="transmembrane region" description="Helical" evidence="14">
    <location>
        <begin position="114"/>
        <end position="133"/>
    </location>
</feature>
<comment type="miscellaneous">
    <text evidence="14">Bacitracin is thought to be involved in the inhibition of peptidoglycan synthesis by sequestering undecaprenyl diphosphate, thereby reducing the pool of lipid carrier available.</text>
</comment>
<evidence type="ECO:0000256" key="7">
    <source>
        <dbReference type="ARBA" id="ARBA00022801"/>
    </source>
</evidence>
<evidence type="ECO:0000256" key="10">
    <source>
        <dbReference type="ARBA" id="ARBA00023251"/>
    </source>
</evidence>
<keyword evidence="7 14" id="KW-0378">Hydrolase</keyword>
<evidence type="ECO:0000256" key="5">
    <source>
        <dbReference type="ARBA" id="ARBA00022475"/>
    </source>
</evidence>
<dbReference type="GO" id="GO:0050380">
    <property type="term" value="F:undecaprenyl-diphosphatase activity"/>
    <property type="evidence" value="ECO:0007669"/>
    <property type="project" value="UniProtKB-UniRule"/>
</dbReference>
<dbReference type="PANTHER" id="PTHR30622">
    <property type="entry name" value="UNDECAPRENYL-DIPHOSPHATASE"/>
    <property type="match status" value="1"/>
</dbReference>
<comment type="function">
    <text evidence="14">Catalyzes the dephosphorylation of undecaprenyl diphosphate (UPP). Confers resistance to bacitracin.</text>
</comment>
<dbReference type="NCBIfam" id="TIGR00753">
    <property type="entry name" value="undec_PP_bacA"/>
    <property type="match status" value="1"/>
</dbReference>
<evidence type="ECO:0000256" key="4">
    <source>
        <dbReference type="ARBA" id="ARBA00021581"/>
    </source>
</evidence>
<organism evidence="15 16">
    <name type="scientific">Pseudohalioglobus lutimaris</name>
    <dbReference type="NCBI Taxonomy" id="1737061"/>
    <lineage>
        <taxon>Bacteria</taxon>
        <taxon>Pseudomonadati</taxon>
        <taxon>Pseudomonadota</taxon>
        <taxon>Gammaproteobacteria</taxon>
        <taxon>Cellvibrionales</taxon>
        <taxon>Halieaceae</taxon>
        <taxon>Pseudohalioglobus</taxon>
    </lineage>
</organism>
<evidence type="ECO:0000313" key="15">
    <source>
        <dbReference type="EMBL" id="PLW68712.1"/>
    </source>
</evidence>
<evidence type="ECO:0000256" key="3">
    <source>
        <dbReference type="ARBA" id="ARBA00012374"/>
    </source>
</evidence>
<comment type="similarity">
    <text evidence="2 14">Belongs to the UppP family.</text>
</comment>
<keyword evidence="5 14" id="KW-1003">Cell membrane</keyword>
<evidence type="ECO:0000256" key="6">
    <source>
        <dbReference type="ARBA" id="ARBA00022692"/>
    </source>
</evidence>
<keyword evidence="8 14" id="KW-1133">Transmembrane helix</keyword>
<proteinExistence type="inferred from homology"/>
<evidence type="ECO:0000256" key="14">
    <source>
        <dbReference type="HAMAP-Rule" id="MF_01006"/>
    </source>
</evidence>
<dbReference type="AlphaFoldDB" id="A0A2N5X2J8"/>
<feature type="transmembrane region" description="Helical" evidence="14">
    <location>
        <begin position="245"/>
        <end position="265"/>
    </location>
</feature>
<dbReference type="OrthoDB" id="9808289at2"/>
<dbReference type="GO" id="GO:0008360">
    <property type="term" value="P:regulation of cell shape"/>
    <property type="evidence" value="ECO:0007669"/>
    <property type="project" value="UniProtKB-KW"/>
</dbReference>